<feature type="binding site" evidence="11">
    <location>
        <begin position="349"/>
        <end position="352"/>
    </location>
    <ligand>
        <name>substrate</name>
    </ligand>
</feature>
<comment type="cofactor">
    <cofactor evidence="9">
        <name>Mg(2+)</name>
        <dbReference type="ChEBI" id="CHEBI:18420"/>
    </cofactor>
    <text evidence="9">Binds a second Mg(2+) ion via substrate during catalysis.</text>
</comment>
<comment type="caution">
    <text evidence="15">The sequence shown here is derived from an EMBL/GenBank/DDBJ whole genome shotgun (WGS) entry which is preliminary data.</text>
</comment>
<protein>
    <recommendedName>
        <fullName evidence="4 9">Enolase</fullName>
        <ecNumber evidence="3 9">4.2.1.11</ecNumber>
    </recommendedName>
    <alternativeName>
        <fullName evidence="9">2-phospho-D-glycerate hydro-lyase</fullName>
    </alternativeName>
    <alternativeName>
        <fullName evidence="9">2-phosphoglycerate dehydratase</fullName>
    </alternativeName>
</protein>
<keyword evidence="15" id="KW-0670">Pyruvate</keyword>
<dbReference type="Pfam" id="PF03952">
    <property type="entry name" value="Enolase_N"/>
    <property type="match status" value="1"/>
</dbReference>
<comment type="catalytic activity">
    <reaction evidence="9">
        <text>(2R)-2-phosphoglycerate = phosphoenolpyruvate + H2O</text>
        <dbReference type="Rhea" id="RHEA:10164"/>
        <dbReference type="ChEBI" id="CHEBI:15377"/>
        <dbReference type="ChEBI" id="CHEBI:58289"/>
        <dbReference type="ChEBI" id="CHEBI:58702"/>
        <dbReference type="EC" id="4.2.1.11"/>
    </reaction>
</comment>
<dbReference type="GO" id="GO:0000015">
    <property type="term" value="C:phosphopyruvate hydratase complex"/>
    <property type="evidence" value="ECO:0007669"/>
    <property type="project" value="InterPro"/>
</dbReference>
<evidence type="ECO:0000256" key="9">
    <source>
        <dbReference type="HAMAP-Rule" id="MF_00318"/>
    </source>
</evidence>
<feature type="binding site" evidence="9 12">
    <location>
        <position position="264"/>
    </location>
    <ligand>
        <name>Mg(2+)</name>
        <dbReference type="ChEBI" id="CHEBI:18420"/>
    </ligand>
</feature>
<comment type="similarity">
    <text evidence="2 9">Belongs to the enolase family.</text>
</comment>
<dbReference type="SFLD" id="SFLDF00002">
    <property type="entry name" value="enolase"/>
    <property type="match status" value="1"/>
</dbReference>
<dbReference type="EMBL" id="MEZX01000002">
    <property type="protein sequence ID" value="OGD64873.1"/>
    <property type="molecule type" value="Genomic_DNA"/>
</dbReference>
<feature type="domain" description="Enolase C-terminal TIM barrel" evidence="13">
    <location>
        <begin position="131"/>
        <end position="400"/>
    </location>
</feature>
<dbReference type="PIRSF" id="PIRSF001400">
    <property type="entry name" value="Enolase"/>
    <property type="match status" value="1"/>
</dbReference>
<dbReference type="SFLD" id="SFLDG00178">
    <property type="entry name" value="enolase"/>
    <property type="match status" value="1"/>
</dbReference>
<reference evidence="15 16" key="1">
    <citation type="journal article" date="2016" name="Nat. Commun.">
        <title>Thousands of microbial genomes shed light on interconnected biogeochemical processes in an aquifer system.</title>
        <authorList>
            <person name="Anantharaman K."/>
            <person name="Brown C.T."/>
            <person name="Hug L.A."/>
            <person name="Sharon I."/>
            <person name="Castelle C.J."/>
            <person name="Probst A.J."/>
            <person name="Thomas B.C."/>
            <person name="Singh A."/>
            <person name="Wilkins M.J."/>
            <person name="Karaoz U."/>
            <person name="Brodie E.L."/>
            <person name="Williams K.H."/>
            <person name="Hubbard S.S."/>
            <person name="Banfield J.F."/>
        </authorList>
    </citation>
    <scope>NUCLEOTIDE SEQUENCE [LARGE SCALE GENOMIC DNA]</scope>
</reference>
<evidence type="ECO:0000256" key="5">
    <source>
        <dbReference type="ARBA" id="ARBA00022525"/>
    </source>
</evidence>
<feature type="binding site" evidence="9 12">
    <location>
        <position position="234"/>
    </location>
    <ligand>
        <name>Mg(2+)</name>
        <dbReference type="ChEBI" id="CHEBI:18420"/>
    </ligand>
</feature>
<evidence type="ECO:0000313" key="16">
    <source>
        <dbReference type="Proteomes" id="UP000177481"/>
    </source>
</evidence>
<feature type="binding site" evidence="11">
    <location>
        <position position="297"/>
    </location>
    <ligand>
        <name>substrate</name>
    </ligand>
</feature>
<evidence type="ECO:0000256" key="8">
    <source>
        <dbReference type="ARBA" id="ARBA00023239"/>
    </source>
</evidence>
<dbReference type="GO" id="GO:0006096">
    <property type="term" value="P:glycolytic process"/>
    <property type="evidence" value="ECO:0007669"/>
    <property type="project" value="UniProtKB-UniRule"/>
</dbReference>
<dbReference type="PANTHER" id="PTHR11902:SF1">
    <property type="entry name" value="ENOLASE"/>
    <property type="match status" value="1"/>
</dbReference>
<feature type="binding site" evidence="9">
    <location>
        <position position="155"/>
    </location>
    <ligand>
        <name>(2R)-2-phosphoglycerate</name>
        <dbReference type="ChEBI" id="CHEBI:58289"/>
    </ligand>
</feature>
<dbReference type="PROSITE" id="PS00164">
    <property type="entry name" value="ENOLASE"/>
    <property type="match status" value="1"/>
</dbReference>
<organism evidence="15 16">
    <name type="scientific">Candidatus Berkelbacteria bacterium RIFCSPLOWO2_01_FULL_50_28</name>
    <dbReference type="NCBI Taxonomy" id="1797471"/>
    <lineage>
        <taxon>Bacteria</taxon>
        <taxon>Candidatus Berkelbacteria</taxon>
    </lineage>
</organism>
<dbReference type="Gene3D" id="3.30.390.10">
    <property type="entry name" value="Enolase-like, N-terminal domain"/>
    <property type="match status" value="1"/>
</dbReference>
<dbReference type="SUPFAM" id="SSF51604">
    <property type="entry name" value="Enolase C-terminal domain-like"/>
    <property type="match status" value="1"/>
</dbReference>
<evidence type="ECO:0000256" key="4">
    <source>
        <dbReference type="ARBA" id="ARBA00017068"/>
    </source>
</evidence>
<feature type="binding site" evidence="9">
    <location>
        <position position="352"/>
    </location>
    <ligand>
        <name>(2R)-2-phosphoglycerate</name>
        <dbReference type="ChEBI" id="CHEBI:58289"/>
    </ligand>
</feature>
<evidence type="ECO:0000256" key="1">
    <source>
        <dbReference type="ARBA" id="ARBA00005031"/>
    </source>
</evidence>
<keyword evidence="6 9" id="KW-0460">Magnesium</keyword>
<dbReference type="InterPro" id="IPR020810">
    <property type="entry name" value="Enolase_C"/>
</dbReference>
<dbReference type="SUPFAM" id="SSF54826">
    <property type="entry name" value="Enolase N-terminal domain-like"/>
    <property type="match status" value="1"/>
</dbReference>
<dbReference type="PANTHER" id="PTHR11902">
    <property type="entry name" value="ENOLASE"/>
    <property type="match status" value="1"/>
</dbReference>
<comment type="pathway">
    <text evidence="1 9">Carbohydrate degradation; glycolysis; pyruvate from D-glyceraldehyde 3-phosphate: step 4/5.</text>
</comment>
<evidence type="ECO:0000313" key="15">
    <source>
        <dbReference type="EMBL" id="OGD64873.1"/>
    </source>
</evidence>
<dbReference type="EC" id="4.2.1.11" evidence="3 9"/>
<evidence type="ECO:0000259" key="13">
    <source>
        <dbReference type="SMART" id="SM01192"/>
    </source>
</evidence>
<evidence type="ECO:0000259" key="14">
    <source>
        <dbReference type="SMART" id="SM01193"/>
    </source>
</evidence>
<feature type="active site" description="Proton acceptor" evidence="9 10">
    <location>
        <position position="322"/>
    </location>
</feature>
<dbReference type="InterPro" id="IPR000941">
    <property type="entry name" value="Enolase"/>
</dbReference>
<feature type="binding site" evidence="9">
    <location>
        <position position="322"/>
    </location>
    <ligand>
        <name>(2R)-2-phosphoglycerate</name>
        <dbReference type="ChEBI" id="CHEBI:58289"/>
    </ligand>
</feature>
<comment type="cofactor">
    <cofactor evidence="12">
        <name>Mg(2+)</name>
        <dbReference type="ChEBI" id="CHEBI:18420"/>
    </cofactor>
    <text evidence="12">Mg(2+) is required for catalysis and for stabilizing the dimer.</text>
</comment>
<dbReference type="HAMAP" id="MF_00318">
    <property type="entry name" value="Enolase"/>
    <property type="match status" value="1"/>
</dbReference>
<comment type="subcellular location">
    <subcellularLocation>
        <location evidence="9">Cytoplasm</location>
    </subcellularLocation>
    <subcellularLocation>
        <location evidence="9">Secreted</location>
    </subcellularLocation>
    <subcellularLocation>
        <location evidence="9">Cell surface</location>
    </subcellularLocation>
    <text evidence="9">Fractions of enolase are present in both the cytoplasm and on the cell surface.</text>
</comment>
<dbReference type="UniPathway" id="UPA00109">
    <property type="reaction ID" value="UER00187"/>
</dbReference>
<dbReference type="SFLD" id="SFLDS00001">
    <property type="entry name" value="Enolase"/>
    <property type="match status" value="1"/>
</dbReference>
<keyword evidence="7 9" id="KW-0324">Glycolysis</keyword>
<feature type="binding site" evidence="11">
    <location>
        <position position="373"/>
    </location>
    <ligand>
        <name>substrate</name>
    </ligand>
</feature>
<evidence type="ECO:0000256" key="6">
    <source>
        <dbReference type="ARBA" id="ARBA00022842"/>
    </source>
</evidence>
<dbReference type="PRINTS" id="PR00148">
    <property type="entry name" value="ENOLASE"/>
</dbReference>
<keyword evidence="5 9" id="KW-0964">Secreted</keyword>
<evidence type="ECO:0000256" key="10">
    <source>
        <dbReference type="PIRSR" id="PIRSR001400-1"/>
    </source>
</evidence>
<dbReference type="Proteomes" id="UP000177481">
    <property type="component" value="Unassembled WGS sequence"/>
</dbReference>
<feature type="domain" description="Enolase N-terminal" evidence="14">
    <location>
        <begin position="4"/>
        <end position="123"/>
    </location>
</feature>
<dbReference type="CDD" id="cd03313">
    <property type="entry name" value="enolase"/>
    <property type="match status" value="1"/>
</dbReference>
<evidence type="ECO:0000256" key="11">
    <source>
        <dbReference type="PIRSR" id="PIRSR001400-2"/>
    </source>
</evidence>
<dbReference type="GO" id="GO:0004634">
    <property type="term" value="F:phosphopyruvate hydratase activity"/>
    <property type="evidence" value="ECO:0007669"/>
    <property type="project" value="UniProtKB-UniRule"/>
</dbReference>
<proteinExistence type="inferred from homology"/>
<dbReference type="STRING" id="1797471.A3A71_02400"/>
<evidence type="ECO:0000256" key="3">
    <source>
        <dbReference type="ARBA" id="ARBA00012058"/>
    </source>
</evidence>
<dbReference type="Pfam" id="PF00113">
    <property type="entry name" value="Enolase_C"/>
    <property type="match status" value="2"/>
</dbReference>
<dbReference type="GO" id="GO:0009986">
    <property type="term" value="C:cell surface"/>
    <property type="evidence" value="ECO:0007669"/>
    <property type="project" value="UniProtKB-SubCell"/>
</dbReference>
<evidence type="ECO:0000256" key="7">
    <source>
        <dbReference type="ARBA" id="ARBA00023152"/>
    </source>
</evidence>
<keyword evidence="8 9" id="KW-0456">Lyase</keyword>
<gene>
    <name evidence="9" type="primary">eno</name>
    <name evidence="15" type="ORF">A3A71_02400</name>
</gene>
<dbReference type="GO" id="GO:0000287">
    <property type="term" value="F:magnesium ion binding"/>
    <property type="evidence" value="ECO:0007669"/>
    <property type="project" value="UniProtKB-UniRule"/>
</dbReference>
<dbReference type="InterPro" id="IPR029017">
    <property type="entry name" value="Enolase-like_N"/>
</dbReference>
<feature type="binding site" evidence="11">
    <location>
        <position position="156"/>
    </location>
    <ligand>
        <name>substrate</name>
    </ligand>
</feature>
<dbReference type="InterPro" id="IPR020809">
    <property type="entry name" value="Enolase_CS"/>
</dbReference>
<evidence type="ECO:0000256" key="2">
    <source>
        <dbReference type="ARBA" id="ARBA00009604"/>
    </source>
</evidence>
<keyword evidence="9" id="KW-0963">Cytoplasm</keyword>
<feature type="binding site" evidence="11">
    <location>
        <position position="147"/>
    </location>
    <ligand>
        <name>substrate</name>
    </ligand>
</feature>
<dbReference type="SMART" id="SM01192">
    <property type="entry name" value="Enolase_C"/>
    <property type="match status" value="1"/>
</dbReference>
<dbReference type="InterPro" id="IPR020811">
    <property type="entry name" value="Enolase_N"/>
</dbReference>
<dbReference type="AlphaFoldDB" id="A0A1F5EBX4"/>
<feature type="binding site" evidence="9">
    <location>
        <position position="373"/>
    </location>
    <ligand>
        <name>(2R)-2-phosphoglycerate</name>
        <dbReference type="ChEBI" id="CHEBI:58289"/>
    </ligand>
</feature>
<evidence type="ECO:0000256" key="12">
    <source>
        <dbReference type="PIRSR" id="PIRSR001400-3"/>
    </source>
</evidence>
<feature type="binding site" evidence="9">
    <location>
        <position position="351"/>
    </location>
    <ligand>
        <name>(2R)-2-phosphoglycerate</name>
        <dbReference type="ChEBI" id="CHEBI:58289"/>
    </ligand>
</feature>
<feature type="binding site" evidence="11">
    <location>
        <position position="264"/>
    </location>
    <ligand>
        <name>substrate</name>
    </ligand>
</feature>
<sequence length="400" mass="43998">MAKISRVWGQVIHDSRGDDTVQASVQDERGLIASSAVPAGASKGKFEAATVEPAAAVSNINEIIGHALVNRDPADQAGIDRFMIELDGTSNKSHLGANAILGVSMAITRLAALEQQLPLYRYIGKLNNRNEFHIPIPMMNMINGGKHANNNLDIQEFMVVPDRVTGYHNQLSAGKMIFSTLGTILREDHLSVANGDEGGYAPNLDTNEMALDYLMRAIKQSGYQPWDEVSLALDVAASSLPPTFEVTPSRFLGILRDFPILSLEDPFDEEDWENWVKFLSQMEQSNSSTKKLMLVGDDLFVTNQERLRKGIEMKAANAILVKLNQIGTVTETLEVSEMAKDAGFMTIVSHRSGETLDDFIADFSVGTGAQFIKTGAPNDTHQERMTKYRRLLTIEQELAA</sequence>
<comment type="function">
    <text evidence="9">Catalyzes the reversible conversion of 2-phosphoglycerate (2-PG) into phosphoenolpyruvate (PEP). It is essential for the degradation of carbohydrates via glycolysis.</text>
</comment>
<accession>A0A1F5EBX4</accession>
<feature type="active site" description="Proton donor" evidence="9 10">
    <location>
        <position position="197"/>
    </location>
</feature>
<dbReference type="GO" id="GO:0005576">
    <property type="term" value="C:extracellular region"/>
    <property type="evidence" value="ECO:0007669"/>
    <property type="project" value="UniProtKB-SubCell"/>
</dbReference>
<keyword evidence="9 12" id="KW-0479">Metal-binding</keyword>
<dbReference type="SMART" id="SM01193">
    <property type="entry name" value="Enolase_N"/>
    <property type="match status" value="1"/>
</dbReference>
<name>A0A1F5EBX4_9BACT</name>
<feature type="binding site" evidence="9 12">
    <location>
        <position position="297"/>
    </location>
    <ligand>
        <name>Mg(2+)</name>
        <dbReference type="ChEBI" id="CHEBI:18420"/>
    </ligand>
</feature>
<dbReference type="Gene3D" id="3.20.20.120">
    <property type="entry name" value="Enolase-like C-terminal domain"/>
    <property type="match status" value="2"/>
</dbReference>
<dbReference type="InterPro" id="IPR036849">
    <property type="entry name" value="Enolase-like_C_sf"/>
</dbReference>